<evidence type="ECO:0000313" key="2">
    <source>
        <dbReference type="Proteomes" id="UP001196413"/>
    </source>
</evidence>
<dbReference type="AlphaFoldDB" id="A0AAD5R4R1"/>
<accession>A0AAD5R4R1</accession>
<name>A0AAD5R4R1_PARTN</name>
<keyword evidence="2" id="KW-1185">Reference proteome</keyword>
<sequence>MDDNHDKSRRMEDVLGSAQFVKTDRPHIQTSKKMEAWWNMMRTVRQQRATNESTIVERFPVDVKSSLLFQSLRHRLTQLFRVGVGVDAVFDHHVAFQSS</sequence>
<proteinExistence type="predicted"/>
<protein>
    <submittedName>
        <fullName evidence="1">Uncharacterized protein</fullName>
    </submittedName>
</protein>
<dbReference type="EMBL" id="JAHQIW010006592">
    <property type="protein sequence ID" value="KAJ1369541.1"/>
    <property type="molecule type" value="Genomic_DNA"/>
</dbReference>
<evidence type="ECO:0000313" key="1">
    <source>
        <dbReference type="EMBL" id="KAJ1369541.1"/>
    </source>
</evidence>
<comment type="caution">
    <text evidence="1">The sequence shown here is derived from an EMBL/GenBank/DDBJ whole genome shotgun (WGS) entry which is preliminary data.</text>
</comment>
<organism evidence="1 2">
    <name type="scientific">Parelaphostrongylus tenuis</name>
    <name type="common">Meningeal worm</name>
    <dbReference type="NCBI Taxonomy" id="148309"/>
    <lineage>
        <taxon>Eukaryota</taxon>
        <taxon>Metazoa</taxon>
        <taxon>Ecdysozoa</taxon>
        <taxon>Nematoda</taxon>
        <taxon>Chromadorea</taxon>
        <taxon>Rhabditida</taxon>
        <taxon>Rhabditina</taxon>
        <taxon>Rhabditomorpha</taxon>
        <taxon>Strongyloidea</taxon>
        <taxon>Metastrongylidae</taxon>
        <taxon>Parelaphostrongylus</taxon>
    </lineage>
</organism>
<gene>
    <name evidence="1" type="ORF">KIN20_031025</name>
</gene>
<dbReference type="Proteomes" id="UP001196413">
    <property type="component" value="Unassembled WGS sequence"/>
</dbReference>
<reference evidence="1" key="1">
    <citation type="submission" date="2021-06" db="EMBL/GenBank/DDBJ databases">
        <title>Parelaphostrongylus tenuis whole genome reference sequence.</title>
        <authorList>
            <person name="Garwood T.J."/>
            <person name="Larsen P.A."/>
            <person name="Fountain-Jones N.M."/>
            <person name="Garbe J.R."/>
            <person name="Macchietto M.G."/>
            <person name="Kania S.A."/>
            <person name="Gerhold R.W."/>
            <person name="Richards J.E."/>
            <person name="Wolf T.M."/>
        </authorList>
    </citation>
    <scope>NUCLEOTIDE SEQUENCE</scope>
    <source>
        <strain evidence="1">MNPRO001-30</strain>
        <tissue evidence="1">Meninges</tissue>
    </source>
</reference>